<feature type="compositionally biased region" description="Acidic residues" evidence="1">
    <location>
        <begin position="385"/>
        <end position="399"/>
    </location>
</feature>
<evidence type="ECO:0000313" key="3">
    <source>
        <dbReference type="Proteomes" id="UP000573729"/>
    </source>
</evidence>
<name>A0A7W7BSH9_9MICO</name>
<keyword evidence="2" id="KW-0808">Transferase</keyword>
<sequence length="415" mass="43265">MARSPLTLAAAATAALSSSSRSGVAIVGAAPLSEGGAGRFDSALLHVADGGRLVVRVPTSDDAEADLAREEKALAGLTMGVRSLLGFAAPEVLGRTRLGDRVARVQTHLAGYRVDAAHVPPGRGVATALAHAIASVHDLPASVVQAAGLPTATAAQVHTQTEELLDRAEATGRLPFGLLRRWSRALGAEALWRFEPTVTLGGVDPSAFTFADDDGVPVIRGLLSWAGLRVGDPAEDLRWVSSAPDARGDVLAAYAAATDHAPDAMLGERARLHAELEFAKWLVHGHEIGSASIMDDAVALLDSLDQSVRDEPPIAAGTVTVDDAIAALGRVPDGRAEAIDTSMQTDAYDPGSMDLFEDEEEPETTTHAAGDADLETEPIGFGDWTPDEEPATPDDDDRDPGDAARNALRRWTGTA</sequence>
<keyword evidence="2" id="KW-0418">Kinase</keyword>
<dbReference type="EMBL" id="JACHMD010000001">
    <property type="protein sequence ID" value="MBB4666889.1"/>
    <property type="molecule type" value="Genomic_DNA"/>
</dbReference>
<dbReference type="Proteomes" id="UP000573729">
    <property type="component" value="Unassembled WGS sequence"/>
</dbReference>
<dbReference type="AlphaFoldDB" id="A0A7W7BSH9"/>
<dbReference type="Gene3D" id="3.90.1200.10">
    <property type="match status" value="1"/>
</dbReference>
<gene>
    <name evidence="2" type="ORF">BKA24_001598</name>
</gene>
<accession>A0A7W7BSH9</accession>
<dbReference type="SUPFAM" id="SSF56112">
    <property type="entry name" value="Protein kinase-like (PK-like)"/>
    <property type="match status" value="1"/>
</dbReference>
<dbReference type="InterPro" id="IPR011009">
    <property type="entry name" value="Kinase-like_dom_sf"/>
</dbReference>
<organism evidence="2 3">
    <name type="scientific">Microbacterium marinum</name>
    <dbReference type="NCBI Taxonomy" id="421115"/>
    <lineage>
        <taxon>Bacteria</taxon>
        <taxon>Bacillati</taxon>
        <taxon>Actinomycetota</taxon>
        <taxon>Actinomycetes</taxon>
        <taxon>Micrococcales</taxon>
        <taxon>Microbacteriaceae</taxon>
        <taxon>Microbacterium</taxon>
    </lineage>
</organism>
<dbReference type="RefSeq" id="WP_221417297.1">
    <property type="nucleotide sequence ID" value="NZ_JACHMD010000001.1"/>
</dbReference>
<evidence type="ECO:0000313" key="2">
    <source>
        <dbReference type="EMBL" id="MBB4666889.1"/>
    </source>
</evidence>
<feature type="region of interest" description="Disordered" evidence="1">
    <location>
        <begin position="336"/>
        <end position="415"/>
    </location>
</feature>
<evidence type="ECO:0000256" key="1">
    <source>
        <dbReference type="SAM" id="MobiDB-lite"/>
    </source>
</evidence>
<dbReference type="GO" id="GO:0016301">
    <property type="term" value="F:kinase activity"/>
    <property type="evidence" value="ECO:0007669"/>
    <property type="project" value="UniProtKB-KW"/>
</dbReference>
<reference evidence="2 3" key="1">
    <citation type="submission" date="2020-08" db="EMBL/GenBank/DDBJ databases">
        <title>Sequencing the genomes of 1000 actinobacteria strains.</title>
        <authorList>
            <person name="Klenk H.-P."/>
        </authorList>
    </citation>
    <scope>NUCLEOTIDE SEQUENCE [LARGE SCALE GENOMIC DNA]</scope>
    <source>
        <strain evidence="2 3">DSM 24947</strain>
    </source>
</reference>
<proteinExistence type="predicted"/>
<comment type="caution">
    <text evidence="2">The sequence shown here is derived from an EMBL/GenBank/DDBJ whole genome shotgun (WGS) entry which is preliminary data.</text>
</comment>
<protein>
    <submittedName>
        <fullName evidence="2">Aminoglycoside phosphotransferase (APT) family kinase protein</fullName>
    </submittedName>
</protein>
<keyword evidence="3" id="KW-1185">Reference proteome</keyword>